<dbReference type="Pfam" id="PF10035">
    <property type="entry name" value="DUF2179"/>
    <property type="match status" value="1"/>
</dbReference>
<evidence type="ECO:0000313" key="9">
    <source>
        <dbReference type="EMBL" id="MCQ4769724.1"/>
    </source>
</evidence>
<dbReference type="RefSeq" id="WP_238073083.1">
    <property type="nucleotide sequence ID" value="NZ_JAKNJB010000003.1"/>
</dbReference>
<reference evidence="8 10" key="1">
    <citation type="submission" date="2022-01" db="EMBL/GenBank/DDBJ databases">
        <title>Collection of gut derived symbiotic bacterial strains cultured from healthy donors.</title>
        <authorList>
            <person name="Lin H."/>
            <person name="Kohout C."/>
            <person name="Waligurski E."/>
            <person name="Pamer E.G."/>
        </authorList>
    </citation>
    <scope>NUCLEOTIDE SEQUENCE [LARGE SCALE GENOMIC DNA]</scope>
    <source>
        <strain evidence="8 10">DFI.3.7</strain>
    </source>
</reference>
<evidence type="ECO:0000256" key="1">
    <source>
        <dbReference type="ARBA" id="ARBA00004651"/>
    </source>
</evidence>
<dbReference type="EMBL" id="JANFYS010000006">
    <property type="protein sequence ID" value="MCQ4769724.1"/>
    <property type="molecule type" value="Genomic_DNA"/>
</dbReference>
<evidence type="ECO:0000256" key="3">
    <source>
        <dbReference type="ARBA" id="ARBA00022692"/>
    </source>
</evidence>
<feature type="transmembrane region" description="Helical" evidence="6">
    <location>
        <begin position="163"/>
        <end position="187"/>
    </location>
</feature>
<comment type="caution">
    <text evidence="9">The sequence shown here is derived from an EMBL/GenBank/DDBJ whole genome shotgun (WGS) entry which is preliminary data.</text>
</comment>
<feature type="transmembrane region" description="Helical" evidence="6">
    <location>
        <begin position="113"/>
        <end position="132"/>
    </location>
</feature>
<accession>A0AAW5JPC5</accession>
<dbReference type="InterPro" id="IPR019264">
    <property type="entry name" value="DUF2179"/>
</dbReference>
<evidence type="ECO:0000256" key="6">
    <source>
        <dbReference type="SAM" id="Phobius"/>
    </source>
</evidence>
<feature type="transmembrane region" description="Helical" evidence="6">
    <location>
        <begin position="81"/>
        <end position="101"/>
    </location>
</feature>
<dbReference type="Gene3D" id="3.30.70.120">
    <property type="match status" value="1"/>
</dbReference>
<dbReference type="EMBL" id="JAKNJB010000003">
    <property type="protein sequence ID" value="MCG4525977.1"/>
    <property type="molecule type" value="Genomic_DNA"/>
</dbReference>
<evidence type="ECO:0000259" key="7">
    <source>
        <dbReference type="Pfam" id="PF10035"/>
    </source>
</evidence>
<dbReference type="InterPro" id="IPR051461">
    <property type="entry name" value="UPF0750_membrane"/>
</dbReference>
<evidence type="ECO:0000313" key="10">
    <source>
        <dbReference type="Proteomes" id="UP001200313"/>
    </source>
</evidence>
<comment type="subcellular location">
    <subcellularLocation>
        <location evidence="1">Cell membrane</location>
        <topology evidence="1">Multi-pass membrane protein</topology>
    </subcellularLocation>
</comment>
<dbReference type="PIRSF" id="PIRSF006483">
    <property type="entry name" value="Membrane_protein_YitT"/>
    <property type="match status" value="1"/>
</dbReference>
<dbReference type="InterPro" id="IPR015867">
    <property type="entry name" value="N-reg_PII/ATP_PRibTrfase_C"/>
</dbReference>
<name>A0AAW5JPC5_9FIRM</name>
<dbReference type="Proteomes" id="UP001200313">
    <property type="component" value="Unassembled WGS sequence"/>
</dbReference>
<proteinExistence type="predicted"/>
<dbReference type="InterPro" id="IPR003740">
    <property type="entry name" value="YitT"/>
</dbReference>
<sequence length="285" mass="31178">MRPKKLAQEFLLMTLGTTLVSVGVYFFKFPNHFSMGGVSGLSILLGAVIHVPWLTPSAFNTIINILFLILGFLLLDKGFGLRTVYCSLLYSGLVQVFEWLCPLDGPLTGELMLELFFAVLLPALGSAILFNLDASTGGTDIAAMILKKYSGTDVGRALLYTDIVIAAAALFLFGITAGLCSLLGLVLKSVLVDSVIESLNRRKAFIIITSDPRMVSAFITHDLARGATIWRAQGAYTLEEHWVVLTVLTRGQAVLLRRYLKEHDPHSFMIVTNSSEIFGKGFLRA</sequence>
<dbReference type="GO" id="GO:0005886">
    <property type="term" value="C:plasma membrane"/>
    <property type="evidence" value="ECO:0007669"/>
    <property type="project" value="UniProtKB-SubCell"/>
</dbReference>
<evidence type="ECO:0000256" key="5">
    <source>
        <dbReference type="ARBA" id="ARBA00023136"/>
    </source>
</evidence>
<keyword evidence="5 6" id="KW-0472">Membrane</keyword>
<keyword evidence="10" id="KW-1185">Reference proteome</keyword>
<feature type="transmembrane region" description="Helical" evidence="6">
    <location>
        <begin position="33"/>
        <end position="51"/>
    </location>
</feature>
<evidence type="ECO:0000313" key="11">
    <source>
        <dbReference type="Proteomes" id="UP001204562"/>
    </source>
</evidence>
<dbReference type="PANTHER" id="PTHR33545:SF9">
    <property type="entry name" value="UPF0750 MEMBRANE PROTEIN YITE"/>
    <property type="match status" value="1"/>
</dbReference>
<keyword evidence="4 6" id="KW-1133">Transmembrane helix</keyword>
<keyword evidence="2" id="KW-1003">Cell membrane</keyword>
<dbReference type="CDD" id="cd16380">
    <property type="entry name" value="YitT_C"/>
    <property type="match status" value="1"/>
</dbReference>
<dbReference type="PANTHER" id="PTHR33545">
    <property type="entry name" value="UPF0750 MEMBRANE PROTEIN YITT-RELATED"/>
    <property type="match status" value="1"/>
</dbReference>
<feature type="domain" description="DUF2179" evidence="7">
    <location>
        <begin position="225"/>
        <end position="279"/>
    </location>
</feature>
<dbReference type="Pfam" id="PF02588">
    <property type="entry name" value="YitT_membrane"/>
    <property type="match status" value="1"/>
</dbReference>
<organism evidence="9 11">
    <name type="scientific">Intestinimonas massiliensis</name>
    <name type="common">ex Afouda et al. 2020</name>
    <dbReference type="NCBI Taxonomy" id="1673721"/>
    <lineage>
        <taxon>Bacteria</taxon>
        <taxon>Bacillati</taxon>
        <taxon>Bacillota</taxon>
        <taxon>Clostridia</taxon>
        <taxon>Eubacteriales</taxon>
        <taxon>Intestinimonas</taxon>
    </lineage>
</organism>
<protein>
    <submittedName>
        <fullName evidence="9">YitT family protein</fullName>
    </submittedName>
</protein>
<evidence type="ECO:0000256" key="2">
    <source>
        <dbReference type="ARBA" id="ARBA00022475"/>
    </source>
</evidence>
<feature type="transmembrane region" description="Helical" evidence="6">
    <location>
        <begin position="7"/>
        <end position="27"/>
    </location>
</feature>
<dbReference type="AlphaFoldDB" id="A0AAW5JPC5"/>
<gene>
    <name evidence="8" type="ORF">L0P79_02650</name>
    <name evidence="9" type="ORF">NE579_04470</name>
</gene>
<dbReference type="Proteomes" id="UP001204562">
    <property type="component" value="Unassembled WGS sequence"/>
</dbReference>
<reference evidence="9" key="2">
    <citation type="submission" date="2022-06" db="EMBL/GenBank/DDBJ databases">
        <title>Isolation of gut microbiota from human fecal samples.</title>
        <authorList>
            <person name="Pamer E.G."/>
            <person name="Barat B."/>
            <person name="Waligurski E."/>
            <person name="Medina S."/>
            <person name="Paddock L."/>
            <person name="Mostad J."/>
        </authorList>
    </citation>
    <scope>NUCLEOTIDE SEQUENCE</scope>
    <source>
        <strain evidence="9">DFI.9.91</strain>
    </source>
</reference>
<evidence type="ECO:0000313" key="8">
    <source>
        <dbReference type="EMBL" id="MCG4525977.1"/>
    </source>
</evidence>
<feature type="transmembrane region" description="Helical" evidence="6">
    <location>
        <begin position="58"/>
        <end position="75"/>
    </location>
</feature>
<keyword evidence="3 6" id="KW-0812">Transmembrane</keyword>
<evidence type="ECO:0000256" key="4">
    <source>
        <dbReference type="ARBA" id="ARBA00022989"/>
    </source>
</evidence>